<dbReference type="RefSeq" id="WP_278220041.1">
    <property type="nucleotide sequence ID" value="NZ_JAKZMO010000003.1"/>
</dbReference>
<evidence type="ECO:0000313" key="1">
    <source>
        <dbReference type="EMBL" id="MDG5482164.1"/>
    </source>
</evidence>
<comment type="caution">
    <text evidence="1">The sequence shown here is derived from an EMBL/GenBank/DDBJ whole genome shotgun (WGS) entry which is preliminary data.</text>
</comment>
<reference evidence="1" key="1">
    <citation type="journal article" date="2023" name="Environ. Microbiol.">
        <title>The 2-methylpropene degradation pathway in Mycobacteriaceae family strains.</title>
        <authorList>
            <person name="Helbich S."/>
            <person name="Barrantes I."/>
            <person name="Dos Anjos Borges L.G."/>
            <person name="Pieper D.H."/>
            <person name="Vainshtein Y."/>
            <person name="Sohn K."/>
            <person name="Engesser K.H."/>
        </authorList>
    </citation>
    <scope>NUCLEOTIDE SEQUENCE</scope>
    <source>
        <strain evidence="1">IBE100</strain>
    </source>
</reference>
<keyword evidence="2" id="KW-1185">Reference proteome</keyword>
<dbReference type="EMBL" id="JAKZMO010000003">
    <property type="protein sequence ID" value="MDG5482164.1"/>
    <property type="molecule type" value="Genomic_DNA"/>
</dbReference>
<gene>
    <name evidence="1" type="ORF">MNO81_05070</name>
</gene>
<evidence type="ECO:0000313" key="2">
    <source>
        <dbReference type="Proteomes" id="UP001154266"/>
    </source>
</evidence>
<protein>
    <submittedName>
        <fullName evidence="1">Uncharacterized protein</fullName>
    </submittedName>
</protein>
<name>A0ABT6GLB4_MYCGU</name>
<accession>A0ABT6GLB4</accession>
<organism evidence="1 2">
    <name type="scientific">Mycolicibacterium gadium</name>
    <name type="common">Mycobacterium gadium</name>
    <dbReference type="NCBI Taxonomy" id="1794"/>
    <lineage>
        <taxon>Bacteria</taxon>
        <taxon>Bacillati</taxon>
        <taxon>Actinomycetota</taxon>
        <taxon>Actinomycetes</taxon>
        <taxon>Mycobacteriales</taxon>
        <taxon>Mycobacteriaceae</taxon>
        <taxon>Mycolicibacterium</taxon>
    </lineage>
</organism>
<sequence length="145" mass="15907">MPNPFKDWARMYGANKQYLQSQGRPSSFFGQIGDIPNRIHEAADATEIGVKMMRHSQLMNGGGIPATVSVEGVWQVGSYLNMSPVLRIQGQALRDDGTAPYGADFDEVVAQMHVARAQPGMTLAVFVDPQNPTDMAIDWIRTGQI</sequence>
<dbReference type="Proteomes" id="UP001154266">
    <property type="component" value="Unassembled WGS sequence"/>
</dbReference>
<proteinExistence type="predicted"/>